<dbReference type="WBParaSite" id="nRc.2.0.1.t00250-RA">
    <property type="protein sequence ID" value="nRc.2.0.1.t00250-RA"/>
    <property type="gene ID" value="nRc.2.0.1.g00250"/>
</dbReference>
<accession>A0A915HG26</accession>
<evidence type="ECO:0000313" key="2">
    <source>
        <dbReference type="Proteomes" id="UP000887565"/>
    </source>
</evidence>
<sequence>MDYPMMAQAGGLGQVKMQQQAPAPLVKMQQPVVATRATQAAVVVVVALRQMQPGAVQQVVVPQPQALAEVEPEVVTIMQSLPPAPAKVKQLLPKIWNSDFKSSLEEEEGEILEAASQMLEDKDSMEAKTQQQEIEEEL</sequence>
<protein>
    <submittedName>
        <fullName evidence="3">Uncharacterized protein</fullName>
    </submittedName>
</protein>
<organism evidence="2 3">
    <name type="scientific">Romanomermis culicivorax</name>
    <name type="common">Nematode worm</name>
    <dbReference type="NCBI Taxonomy" id="13658"/>
    <lineage>
        <taxon>Eukaryota</taxon>
        <taxon>Metazoa</taxon>
        <taxon>Ecdysozoa</taxon>
        <taxon>Nematoda</taxon>
        <taxon>Enoplea</taxon>
        <taxon>Dorylaimia</taxon>
        <taxon>Mermithida</taxon>
        <taxon>Mermithoidea</taxon>
        <taxon>Mermithidae</taxon>
        <taxon>Romanomermis</taxon>
    </lineage>
</organism>
<feature type="region of interest" description="Disordered" evidence="1">
    <location>
        <begin position="116"/>
        <end position="138"/>
    </location>
</feature>
<dbReference type="AlphaFoldDB" id="A0A915HG26"/>
<proteinExistence type="predicted"/>
<evidence type="ECO:0000256" key="1">
    <source>
        <dbReference type="SAM" id="MobiDB-lite"/>
    </source>
</evidence>
<dbReference type="Proteomes" id="UP000887565">
    <property type="component" value="Unplaced"/>
</dbReference>
<reference evidence="3" key="1">
    <citation type="submission" date="2022-11" db="UniProtKB">
        <authorList>
            <consortium name="WormBaseParasite"/>
        </authorList>
    </citation>
    <scope>IDENTIFICATION</scope>
</reference>
<name>A0A915HG26_ROMCU</name>
<evidence type="ECO:0000313" key="3">
    <source>
        <dbReference type="WBParaSite" id="nRc.2.0.1.t00250-RA"/>
    </source>
</evidence>
<keyword evidence="2" id="KW-1185">Reference proteome</keyword>